<protein>
    <submittedName>
        <fullName evidence="2">Uncharacterized protein</fullName>
    </submittedName>
</protein>
<dbReference type="OrthoDB" id="275217at2"/>
<organism evidence="2 3">
    <name type="scientific">Kibdelosporangium aridum</name>
    <dbReference type="NCBI Taxonomy" id="2030"/>
    <lineage>
        <taxon>Bacteria</taxon>
        <taxon>Bacillati</taxon>
        <taxon>Actinomycetota</taxon>
        <taxon>Actinomycetes</taxon>
        <taxon>Pseudonocardiales</taxon>
        <taxon>Pseudonocardiaceae</taxon>
        <taxon>Kibdelosporangium</taxon>
    </lineage>
</organism>
<dbReference type="AlphaFoldDB" id="A0A1Y5XM82"/>
<reference evidence="2 3" key="1">
    <citation type="submission" date="2017-04" db="EMBL/GenBank/DDBJ databases">
        <authorList>
            <person name="Afonso C.L."/>
            <person name="Miller P.J."/>
            <person name="Scott M.A."/>
            <person name="Spackman E."/>
            <person name="Goraichik I."/>
            <person name="Dimitrov K.M."/>
            <person name="Suarez D.L."/>
            <person name="Swayne D.E."/>
        </authorList>
    </citation>
    <scope>NUCLEOTIDE SEQUENCE [LARGE SCALE GENOMIC DNA]</scope>
    <source>
        <strain evidence="2 3">DSM 43828</strain>
    </source>
</reference>
<proteinExistence type="predicted"/>
<dbReference type="Proteomes" id="UP000192674">
    <property type="component" value="Unassembled WGS sequence"/>
</dbReference>
<sequence>MALFVHLTPEKNVRGIVRSGIKKGANGVFCLPILPSYVISHQWLRELRRGTNQHPSLTTAVGGYREVSVNRLSSGGITRSDDRQDQPPSPEMSDPAATAAA</sequence>
<feature type="region of interest" description="Disordered" evidence="1">
    <location>
        <begin position="71"/>
        <end position="101"/>
    </location>
</feature>
<dbReference type="EMBL" id="FWXV01000003">
    <property type="protein sequence ID" value="SMD06065.1"/>
    <property type="molecule type" value="Genomic_DNA"/>
</dbReference>
<evidence type="ECO:0000256" key="1">
    <source>
        <dbReference type="SAM" id="MobiDB-lite"/>
    </source>
</evidence>
<evidence type="ECO:0000313" key="2">
    <source>
        <dbReference type="EMBL" id="SMD06065.1"/>
    </source>
</evidence>
<name>A0A1Y5XM82_KIBAR</name>
<accession>A0A1Y5XM82</accession>
<gene>
    <name evidence="2" type="ORF">SAMN05661093_04040</name>
</gene>
<keyword evidence="3" id="KW-1185">Reference proteome</keyword>
<dbReference type="RefSeq" id="WP_084428436.1">
    <property type="nucleotide sequence ID" value="NZ_FWXV01000003.1"/>
</dbReference>
<evidence type="ECO:0000313" key="3">
    <source>
        <dbReference type="Proteomes" id="UP000192674"/>
    </source>
</evidence>